<dbReference type="EMBL" id="CM004480">
    <property type="protein sequence ID" value="OCT68200.1"/>
    <property type="molecule type" value="Genomic_DNA"/>
</dbReference>
<gene>
    <name evidence="1" type="ORF">XELAEV_18039496mg</name>
</gene>
<protein>
    <submittedName>
        <fullName evidence="1">Uncharacterized protein</fullName>
    </submittedName>
</protein>
<evidence type="ECO:0000313" key="2">
    <source>
        <dbReference type="Proteomes" id="UP000694892"/>
    </source>
</evidence>
<evidence type="ECO:0000313" key="1">
    <source>
        <dbReference type="EMBL" id="OCT68200.1"/>
    </source>
</evidence>
<reference evidence="2" key="1">
    <citation type="journal article" date="2016" name="Nature">
        <title>Genome evolution in the allotetraploid frog Xenopus laevis.</title>
        <authorList>
            <person name="Session A.M."/>
            <person name="Uno Y."/>
            <person name="Kwon T."/>
            <person name="Chapman J.A."/>
            <person name="Toyoda A."/>
            <person name="Takahashi S."/>
            <person name="Fukui A."/>
            <person name="Hikosaka A."/>
            <person name="Suzuki A."/>
            <person name="Kondo M."/>
            <person name="van Heeringen S.J."/>
            <person name="Quigley I."/>
            <person name="Heinz S."/>
            <person name="Ogino H."/>
            <person name="Ochi H."/>
            <person name="Hellsten U."/>
            <person name="Lyons J.B."/>
            <person name="Simakov O."/>
            <person name="Putnam N."/>
            <person name="Stites J."/>
            <person name="Kuroki Y."/>
            <person name="Tanaka T."/>
            <person name="Michiue T."/>
            <person name="Watanabe M."/>
            <person name="Bogdanovic O."/>
            <person name="Lister R."/>
            <person name="Georgiou G."/>
            <person name="Paranjpe S.S."/>
            <person name="van Kruijsbergen I."/>
            <person name="Shu S."/>
            <person name="Carlson J."/>
            <person name="Kinoshita T."/>
            <person name="Ohta Y."/>
            <person name="Mawaribuchi S."/>
            <person name="Jenkins J."/>
            <person name="Grimwood J."/>
            <person name="Schmutz J."/>
            <person name="Mitros T."/>
            <person name="Mozaffari S.V."/>
            <person name="Suzuki Y."/>
            <person name="Haramoto Y."/>
            <person name="Yamamoto T.S."/>
            <person name="Takagi C."/>
            <person name="Heald R."/>
            <person name="Miller K."/>
            <person name="Haudenschild C."/>
            <person name="Kitzman J."/>
            <person name="Nakayama T."/>
            <person name="Izutsu Y."/>
            <person name="Robert J."/>
            <person name="Fortriede J."/>
            <person name="Burns K."/>
            <person name="Lotay V."/>
            <person name="Karimi K."/>
            <person name="Yasuoka Y."/>
            <person name="Dichmann D.S."/>
            <person name="Flajnik M.F."/>
            <person name="Houston D.W."/>
            <person name="Shendure J."/>
            <person name="DuPasquier L."/>
            <person name="Vize P.D."/>
            <person name="Zorn A.M."/>
            <person name="Ito M."/>
            <person name="Marcotte E.M."/>
            <person name="Wallingford J.B."/>
            <person name="Ito Y."/>
            <person name="Asashima M."/>
            <person name="Ueno N."/>
            <person name="Matsuda Y."/>
            <person name="Veenstra G.J."/>
            <person name="Fujiyama A."/>
            <person name="Harland R.M."/>
            <person name="Taira M."/>
            <person name="Rokhsar D.S."/>
        </authorList>
    </citation>
    <scope>NUCLEOTIDE SEQUENCE [LARGE SCALE GENOMIC DNA]</scope>
    <source>
        <strain evidence="2">J</strain>
    </source>
</reference>
<name>A0A974C7N9_XENLA</name>
<dbReference type="Proteomes" id="UP000694892">
    <property type="component" value="Chromosome 8L"/>
</dbReference>
<proteinExistence type="predicted"/>
<accession>A0A974C7N9</accession>
<dbReference type="AlphaFoldDB" id="A0A974C7N9"/>
<sequence>MIYAAMDIVYVVDFVCCPDPVQSASPRLVLKHKTALPAQWEVTSGCFCCTPVPQHTHFFFGLKGCSPLNELLV</sequence>
<organism evidence="1 2">
    <name type="scientific">Xenopus laevis</name>
    <name type="common">African clawed frog</name>
    <dbReference type="NCBI Taxonomy" id="8355"/>
    <lineage>
        <taxon>Eukaryota</taxon>
        <taxon>Metazoa</taxon>
        <taxon>Chordata</taxon>
        <taxon>Craniata</taxon>
        <taxon>Vertebrata</taxon>
        <taxon>Euteleostomi</taxon>
        <taxon>Amphibia</taxon>
        <taxon>Batrachia</taxon>
        <taxon>Anura</taxon>
        <taxon>Pipoidea</taxon>
        <taxon>Pipidae</taxon>
        <taxon>Xenopodinae</taxon>
        <taxon>Xenopus</taxon>
        <taxon>Xenopus</taxon>
    </lineage>
</organism>